<comment type="caution">
    <text evidence="2">The sequence shown here is derived from an EMBL/GenBank/DDBJ whole genome shotgun (WGS) entry which is preliminary data.</text>
</comment>
<gene>
    <name evidence="2" type="ORF">B7463_g4243</name>
</gene>
<dbReference type="GO" id="GO:0031390">
    <property type="term" value="C:Ctf18 RFC-like complex"/>
    <property type="evidence" value="ECO:0007669"/>
    <property type="project" value="InterPro"/>
</dbReference>
<dbReference type="AlphaFoldDB" id="A0A3E2HFE4"/>
<dbReference type="OrthoDB" id="5199543at2759"/>
<dbReference type="GO" id="GO:0007064">
    <property type="term" value="P:mitotic sister chromatid cohesion"/>
    <property type="evidence" value="ECO:0007669"/>
    <property type="project" value="InterPro"/>
</dbReference>
<name>A0A3E2HFE4_SCYLI</name>
<dbReference type="Proteomes" id="UP000258309">
    <property type="component" value="Unassembled WGS sequence"/>
</dbReference>
<sequence>MATQYAFEVPFSASQKQQAMKLLELPPELLSLLESEDPPTLTIKSSEGSAGSPAYAILSSGDKNYQIRQKNTSNPIMVLQPSSTFPTELDDPENFIPKASMTSIAAIEETLELSLIKPEENPTAPKKVNIWHEKFAKGRTKPKPKD</sequence>
<feature type="region of interest" description="Disordered" evidence="1">
    <location>
        <begin position="127"/>
        <end position="146"/>
    </location>
</feature>
<feature type="non-terminal residue" evidence="2">
    <location>
        <position position="146"/>
    </location>
</feature>
<organism evidence="2 3">
    <name type="scientific">Scytalidium lignicola</name>
    <name type="common">Hyphomycete</name>
    <dbReference type="NCBI Taxonomy" id="5539"/>
    <lineage>
        <taxon>Eukaryota</taxon>
        <taxon>Fungi</taxon>
        <taxon>Dikarya</taxon>
        <taxon>Ascomycota</taxon>
        <taxon>Pezizomycotina</taxon>
        <taxon>Leotiomycetes</taxon>
        <taxon>Leotiomycetes incertae sedis</taxon>
        <taxon>Scytalidium</taxon>
    </lineage>
</organism>
<feature type="non-terminal residue" evidence="2">
    <location>
        <position position="1"/>
    </location>
</feature>
<reference evidence="2 3" key="1">
    <citation type="submission" date="2018-05" db="EMBL/GenBank/DDBJ databases">
        <title>Draft genome sequence of Scytalidium lignicola DSM 105466, a ubiquitous saprotrophic fungus.</title>
        <authorList>
            <person name="Buettner E."/>
            <person name="Gebauer A.M."/>
            <person name="Hofrichter M."/>
            <person name="Liers C."/>
            <person name="Kellner H."/>
        </authorList>
    </citation>
    <scope>NUCLEOTIDE SEQUENCE [LARGE SCALE GENOMIC DNA]</scope>
    <source>
        <strain evidence="2 3">DSM 105466</strain>
    </source>
</reference>
<evidence type="ECO:0000313" key="2">
    <source>
        <dbReference type="EMBL" id="RFU32075.1"/>
    </source>
</evidence>
<dbReference type="EMBL" id="NCSJ02000062">
    <property type="protein sequence ID" value="RFU32075.1"/>
    <property type="molecule type" value="Genomic_DNA"/>
</dbReference>
<keyword evidence="3" id="KW-1185">Reference proteome</keyword>
<dbReference type="InterPro" id="IPR019128">
    <property type="entry name" value="Dcc1"/>
</dbReference>
<evidence type="ECO:0000313" key="3">
    <source>
        <dbReference type="Proteomes" id="UP000258309"/>
    </source>
</evidence>
<dbReference type="STRING" id="5539.A0A3E2HFE4"/>
<dbReference type="Pfam" id="PF09724">
    <property type="entry name" value="Dcc1"/>
    <property type="match status" value="1"/>
</dbReference>
<accession>A0A3E2HFE4</accession>
<evidence type="ECO:0008006" key="4">
    <source>
        <dbReference type="Google" id="ProtNLM"/>
    </source>
</evidence>
<feature type="compositionally biased region" description="Basic residues" evidence="1">
    <location>
        <begin position="137"/>
        <end position="146"/>
    </location>
</feature>
<proteinExistence type="predicted"/>
<protein>
    <recommendedName>
        <fullName evidence="4">Sister chromatid cohesion protein DCC1</fullName>
    </recommendedName>
</protein>
<evidence type="ECO:0000256" key="1">
    <source>
        <dbReference type="SAM" id="MobiDB-lite"/>
    </source>
</evidence>
<dbReference type="OMA" id="KGKWHEK"/>